<organism evidence="1 2">
    <name type="scientific">Seminavis robusta</name>
    <dbReference type="NCBI Taxonomy" id="568900"/>
    <lineage>
        <taxon>Eukaryota</taxon>
        <taxon>Sar</taxon>
        <taxon>Stramenopiles</taxon>
        <taxon>Ochrophyta</taxon>
        <taxon>Bacillariophyta</taxon>
        <taxon>Bacillariophyceae</taxon>
        <taxon>Bacillariophycidae</taxon>
        <taxon>Naviculales</taxon>
        <taxon>Naviculaceae</taxon>
        <taxon>Seminavis</taxon>
    </lineage>
</organism>
<name>A0A9N8DWG4_9STRA</name>
<dbReference type="AlphaFoldDB" id="A0A9N8DWG4"/>
<protein>
    <submittedName>
        <fullName evidence="1">NB-ARC domain</fullName>
    </submittedName>
</protein>
<dbReference type="InterPro" id="IPR011990">
    <property type="entry name" value="TPR-like_helical_dom_sf"/>
</dbReference>
<dbReference type="InterPro" id="IPR053137">
    <property type="entry name" value="NLR-like"/>
</dbReference>
<dbReference type="Proteomes" id="UP001153069">
    <property type="component" value="Unassembled WGS sequence"/>
</dbReference>
<evidence type="ECO:0000313" key="1">
    <source>
        <dbReference type="EMBL" id="CAB9509565.1"/>
    </source>
</evidence>
<dbReference type="Gene3D" id="1.25.40.10">
    <property type="entry name" value="Tetratricopeptide repeat domain"/>
    <property type="match status" value="3"/>
</dbReference>
<evidence type="ECO:0000313" key="2">
    <source>
        <dbReference type="Proteomes" id="UP001153069"/>
    </source>
</evidence>
<keyword evidence="2" id="KW-1185">Reference proteome</keyword>
<dbReference type="OrthoDB" id="539810at2759"/>
<dbReference type="PANTHER" id="PTHR46082">
    <property type="entry name" value="ATP/GTP-BINDING PROTEIN-RELATED"/>
    <property type="match status" value="1"/>
</dbReference>
<comment type="caution">
    <text evidence="1">The sequence shown here is derived from an EMBL/GenBank/DDBJ whole genome shotgun (WGS) entry which is preliminary data.</text>
</comment>
<accession>A0A9N8DWG4</accession>
<dbReference type="PANTHER" id="PTHR46082:SF6">
    <property type="entry name" value="AAA+ ATPASE DOMAIN-CONTAINING PROTEIN-RELATED"/>
    <property type="match status" value="1"/>
</dbReference>
<proteinExistence type="predicted"/>
<dbReference type="Pfam" id="PF13374">
    <property type="entry name" value="TPR_10"/>
    <property type="match status" value="4"/>
</dbReference>
<gene>
    <name evidence="1" type="ORF">SEMRO_395_G133980.1</name>
</gene>
<dbReference type="EMBL" id="CAICTM010000394">
    <property type="protein sequence ID" value="CAB9509565.1"/>
    <property type="molecule type" value="Genomic_DNA"/>
</dbReference>
<dbReference type="SUPFAM" id="SSF48452">
    <property type="entry name" value="TPR-like"/>
    <property type="match status" value="3"/>
</dbReference>
<reference evidence="1" key="1">
    <citation type="submission" date="2020-06" db="EMBL/GenBank/DDBJ databases">
        <authorList>
            <consortium name="Plant Systems Biology data submission"/>
        </authorList>
    </citation>
    <scope>NUCLEOTIDE SEQUENCE</scope>
    <source>
        <strain evidence="1">D6</strain>
    </source>
</reference>
<sequence>MMSQFEALMEEQERDDHSLKELSRYLCQTSSDLCPRGDDANGVELETVVSWAGIPLSWFLQVFIPLPEISCMMDFGCPMWFVRDYGIPTLLGKRGIHTGALADHLDVFGASAKQEKATLFCSYTGAHTLSRFVQVMKRLHEKQEEAVVWIDVFSVDQVAWRNLCDRGEATRALRKLLMDELPIRIGTLKQTVLCLDQWEDPMHALGKIWVLWEVYLTVIEGGSLEVIFPGQEDEGFLDSFQSKCDEILYQLSRIDVAKAKASKEADRIAILDRMNQSNGVHQVNKTIIRLMKHWILQLAGDLYESHTVSGKHTHSSLLLGNNMAFLHKHMGNTSAATSIYEQTLIGMRQHLGENHPHTLTCMHNLAISILDLDMSQKALDGRRKVLGPDHEHTLSSMSGVAVCLRVDGKLKEAIQHQRHVVSVGKKVLGLGHPYIIDWMSLLASLLEYNGELAEAEVLHRGVLEHGSRLFLERTSPVIETKTCLGRNLATQGRYAEAAALQREVVQISLELQPKESTTFMSMSLLAVSLASLGETSEAAKLHQDSAKLQQEAVEGLLRTEGSDHPRTMKTLSDAAEFFRVQGRLVVAKSYYLLLSASLERCCDDPPAEFPGSMPIIMCNCGRLLHQLGSLEDAEAYYEKALHGSSESDPS</sequence>